<proteinExistence type="predicted"/>
<dbReference type="CDD" id="cd14066">
    <property type="entry name" value="STKc_IRAK"/>
    <property type="match status" value="1"/>
</dbReference>
<keyword evidence="10 18" id="KW-0067">ATP-binding</keyword>
<dbReference type="GO" id="GO:0045087">
    <property type="term" value="P:innate immune response"/>
    <property type="evidence" value="ECO:0007669"/>
    <property type="project" value="InterPro"/>
</dbReference>
<sequence length="609" mass="66776">MKNNLVPQLNKLGFVITILLCICSKTVQSKCDFECNLGLASYYVQPGQTLDVIASYFNNFSSSFLKDIVTYNHDEIPNKDDIRAGIRINVPFSCGCLNDSYLGHVFDYVIKNGDNYSFVAQFDYSNLTTSGLIQEVNSYDPDNLPIGAIVNVPVNCSCGNNRVSTEYGLFITYPLRVEDSLSSISKHFGLNESLLQGYNPGANFSAGQGIVYIPGKDENGNYPPLVLRNTSGSGSGLTRGAIVGICIAAVFIILIVSVGVYLICFRKIEVNKASLLPGTSKYQLSGPANISSIDTGNSLEFSYEELANATDNFNFSYKIGEGGYGAVYFAELRGEKAAIKKMDMQASKEFVAELKVLTHVHHINLVRLLGYCMEGSLFLVYEYIENGNLSQHLRNSGKDPLQWTTRVQIALDSARGLEYIHEHTVPMYIHRDIKPANILINKNFLAKVADFGLAKLSDVGNTLPTRLVGTFGYMPPEYAQFGEVTTKVDVFAFGVVLYELISAKEAVVKQSTSPAEFTGLVDLFEDVLSKPDPNEISKLIDPSLGDDYPLETVRQVAELAKACTQDNPQLRPSMKSVVVALTSISSATGNWDVNSFDGNDPLLNRVSSQ</sequence>
<dbReference type="SMART" id="SM00220">
    <property type="entry name" value="S_TKc"/>
    <property type="match status" value="1"/>
</dbReference>
<dbReference type="EMBL" id="JBDFQZ010000004">
    <property type="protein sequence ID" value="KAK9734340.1"/>
    <property type="molecule type" value="Genomic_DNA"/>
</dbReference>
<dbReference type="Gene3D" id="1.10.510.10">
    <property type="entry name" value="Transferase(Phosphotransferase) domain 1"/>
    <property type="match status" value="1"/>
</dbReference>
<evidence type="ECO:0000256" key="17">
    <source>
        <dbReference type="ARBA" id="ARBA00048679"/>
    </source>
</evidence>
<evidence type="ECO:0000256" key="5">
    <source>
        <dbReference type="ARBA" id="ARBA00022679"/>
    </source>
</evidence>
<dbReference type="Pfam" id="PF23577">
    <property type="entry name" value="LysM_RLK"/>
    <property type="match status" value="1"/>
</dbReference>
<feature type="transmembrane region" description="Helical" evidence="19">
    <location>
        <begin position="241"/>
        <end position="264"/>
    </location>
</feature>
<comment type="subcellular location">
    <subcellularLocation>
        <location evidence="1">Cell membrane</location>
        <topology evidence="1">Single-pass membrane protein</topology>
    </subcellularLocation>
</comment>
<evidence type="ECO:0000256" key="2">
    <source>
        <dbReference type="ARBA" id="ARBA00012513"/>
    </source>
</evidence>
<dbReference type="InterPro" id="IPR008271">
    <property type="entry name" value="Ser/Thr_kinase_AS"/>
</dbReference>
<dbReference type="Gene3D" id="3.10.350.10">
    <property type="entry name" value="LysM domain"/>
    <property type="match status" value="1"/>
</dbReference>
<dbReference type="InterPro" id="IPR001245">
    <property type="entry name" value="Ser-Thr/Tyr_kinase_cat_dom"/>
</dbReference>
<dbReference type="PROSITE" id="PS00107">
    <property type="entry name" value="PROTEIN_KINASE_ATP"/>
    <property type="match status" value="1"/>
</dbReference>
<feature type="signal peptide" evidence="20">
    <location>
        <begin position="1"/>
        <end position="29"/>
    </location>
</feature>
<dbReference type="InterPro" id="IPR057097">
    <property type="entry name" value="LysM_RLK3/10"/>
</dbReference>
<keyword evidence="8 18" id="KW-0547">Nucleotide-binding</keyword>
<feature type="domain" description="LysM" evidence="22">
    <location>
        <begin position="40"/>
        <end position="90"/>
    </location>
</feature>
<dbReference type="GO" id="GO:0004674">
    <property type="term" value="F:protein serine/threonine kinase activity"/>
    <property type="evidence" value="ECO:0007669"/>
    <property type="project" value="UniProtKB-KW"/>
</dbReference>
<protein>
    <recommendedName>
        <fullName evidence="2">non-specific serine/threonine protein kinase</fullName>
        <ecNumber evidence="2">2.7.11.1</ecNumber>
    </recommendedName>
</protein>
<dbReference type="InterPro" id="IPR056562">
    <property type="entry name" value="LysM2_CERK1_LYK3_4_5"/>
</dbReference>
<dbReference type="SUPFAM" id="SSF56112">
    <property type="entry name" value="Protein kinase-like (PK-like)"/>
    <property type="match status" value="1"/>
</dbReference>
<keyword evidence="15" id="KW-0325">Glycoprotein</keyword>
<dbReference type="FunFam" id="1.10.510.10:FF:000468">
    <property type="entry name" value="PTI1-like tyrosine-protein kinase 3"/>
    <property type="match status" value="1"/>
</dbReference>
<evidence type="ECO:0000256" key="15">
    <source>
        <dbReference type="ARBA" id="ARBA00023180"/>
    </source>
</evidence>
<evidence type="ECO:0000256" key="9">
    <source>
        <dbReference type="ARBA" id="ARBA00022777"/>
    </source>
</evidence>
<dbReference type="AlphaFoldDB" id="A0AAW1LJ22"/>
<evidence type="ECO:0000256" key="6">
    <source>
        <dbReference type="ARBA" id="ARBA00022692"/>
    </source>
</evidence>
<dbReference type="FunFam" id="3.30.200.20:FF:000468">
    <property type="entry name" value="LysM receptor kinase 2"/>
    <property type="match status" value="1"/>
</dbReference>
<dbReference type="Pfam" id="PF23472">
    <property type="entry name" value="LysM2_CERK1_LYK3_4_5"/>
    <property type="match status" value="1"/>
</dbReference>
<dbReference type="GO" id="GO:0009617">
    <property type="term" value="P:response to bacterium"/>
    <property type="evidence" value="ECO:0007669"/>
    <property type="project" value="UniProtKB-ARBA"/>
</dbReference>
<dbReference type="InterPro" id="IPR000719">
    <property type="entry name" value="Prot_kinase_dom"/>
</dbReference>
<evidence type="ECO:0000259" key="21">
    <source>
        <dbReference type="PROSITE" id="PS50011"/>
    </source>
</evidence>
<evidence type="ECO:0000256" key="3">
    <source>
        <dbReference type="ARBA" id="ARBA00022475"/>
    </source>
</evidence>
<evidence type="ECO:0000256" key="7">
    <source>
        <dbReference type="ARBA" id="ARBA00022729"/>
    </source>
</evidence>
<dbReference type="InterPro" id="IPR044812">
    <property type="entry name" value="CERK1/LYK3-like"/>
</dbReference>
<dbReference type="PANTHER" id="PTHR46204">
    <property type="entry name" value="CHITIN ELICITOR RECEPTOR KINASE 1-RELATED"/>
    <property type="match status" value="1"/>
</dbReference>
<comment type="caution">
    <text evidence="23">The sequence shown here is derived from an EMBL/GenBank/DDBJ whole genome shotgun (WGS) entry which is preliminary data.</text>
</comment>
<dbReference type="InterPro" id="IPR018392">
    <property type="entry name" value="LysM"/>
</dbReference>
<evidence type="ECO:0000256" key="18">
    <source>
        <dbReference type="PROSITE-ProRule" id="PRU10141"/>
    </source>
</evidence>
<dbReference type="PROSITE" id="PS00108">
    <property type="entry name" value="PROTEIN_KINASE_ST"/>
    <property type="match status" value="1"/>
</dbReference>
<name>A0AAW1LJ22_SAPOF</name>
<evidence type="ECO:0000256" key="13">
    <source>
        <dbReference type="ARBA" id="ARBA00023157"/>
    </source>
</evidence>
<keyword evidence="12 19" id="KW-0472">Membrane</keyword>
<dbReference type="EC" id="2.7.11.1" evidence="2"/>
<dbReference type="InterPro" id="IPR011009">
    <property type="entry name" value="Kinase-like_dom_sf"/>
</dbReference>
<keyword evidence="7 20" id="KW-0732">Signal</keyword>
<evidence type="ECO:0000259" key="22">
    <source>
        <dbReference type="PROSITE" id="PS51782"/>
    </source>
</evidence>
<evidence type="ECO:0000256" key="14">
    <source>
        <dbReference type="ARBA" id="ARBA00023170"/>
    </source>
</evidence>
<feature type="domain" description="Protein kinase" evidence="21">
    <location>
        <begin position="313"/>
        <end position="584"/>
    </location>
</feature>
<dbReference type="InterPro" id="IPR036779">
    <property type="entry name" value="LysM_dom_sf"/>
</dbReference>
<dbReference type="PROSITE" id="PS51782">
    <property type="entry name" value="LYSM"/>
    <property type="match status" value="1"/>
</dbReference>
<dbReference type="SMART" id="SM00257">
    <property type="entry name" value="LysM"/>
    <property type="match status" value="3"/>
</dbReference>
<evidence type="ECO:0000256" key="11">
    <source>
        <dbReference type="ARBA" id="ARBA00022989"/>
    </source>
</evidence>
<comment type="catalytic activity">
    <reaction evidence="16">
        <text>L-threonyl-[protein] + ATP = O-phospho-L-threonyl-[protein] + ADP + H(+)</text>
        <dbReference type="Rhea" id="RHEA:46608"/>
        <dbReference type="Rhea" id="RHEA-COMP:11060"/>
        <dbReference type="Rhea" id="RHEA-COMP:11605"/>
        <dbReference type="ChEBI" id="CHEBI:15378"/>
        <dbReference type="ChEBI" id="CHEBI:30013"/>
        <dbReference type="ChEBI" id="CHEBI:30616"/>
        <dbReference type="ChEBI" id="CHEBI:61977"/>
        <dbReference type="ChEBI" id="CHEBI:456216"/>
        <dbReference type="EC" id="2.7.11.1"/>
    </reaction>
</comment>
<dbReference type="PANTHER" id="PTHR46204:SF2">
    <property type="entry name" value="CHITIN ELICITOR RECEPTOR KINASE 1"/>
    <property type="match status" value="1"/>
</dbReference>
<evidence type="ECO:0000256" key="8">
    <source>
        <dbReference type="ARBA" id="ARBA00022741"/>
    </source>
</evidence>
<dbReference type="Proteomes" id="UP001443914">
    <property type="component" value="Unassembled WGS sequence"/>
</dbReference>
<comment type="catalytic activity">
    <reaction evidence="17">
        <text>L-seryl-[protein] + ATP = O-phospho-L-seryl-[protein] + ADP + H(+)</text>
        <dbReference type="Rhea" id="RHEA:17989"/>
        <dbReference type="Rhea" id="RHEA-COMP:9863"/>
        <dbReference type="Rhea" id="RHEA-COMP:11604"/>
        <dbReference type="ChEBI" id="CHEBI:15378"/>
        <dbReference type="ChEBI" id="CHEBI:29999"/>
        <dbReference type="ChEBI" id="CHEBI:30616"/>
        <dbReference type="ChEBI" id="CHEBI:83421"/>
        <dbReference type="ChEBI" id="CHEBI:456216"/>
        <dbReference type="EC" id="2.7.11.1"/>
    </reaction>
</comment>
<dbReference type="GO" id="GO:0019199">
    <property type="term" value="F:transmembrane receptor protein kinase activity"/>
    <property type="evidence" value="ECO:0007669"/>
    <property type="project" value="InterPro"/>
</dbReference>
<dbReference type="InterPro" id="IPR017441">
    <property type="entry name" value="Protein_kinase_ATP_BS"/>
</dbReference>
<evidence type="ECO:0000313" key="23">
    <source>
        <dbReference type="EMBL" id="KAK9734340.1"/>
    </source>
</evidence>
<dbReference type="Pfam" id="PF07714">
    <property type="entry name" value="PK_Tyr_Ser-Thr"/>
    <property type="match status" value="1"/>
</dbReference>
<accession>A0AAW1LJ22</accession>
<organism evidence="23 24">
    <name type="scientific">Saponaria officinalis</name>
    <name type="common">Common soapwort</name>
    <name type="synonym">Lychnis saponaria</name>
    <dbReference type="NCBI Taxonomy" id="3572"/>
    <lineage>
        <taxon>Eukaryota</taxon>
        <taxon>Viridiplantae</taxon>
        <taxon>Streptophyta</taxon>
        <taxon>Embryophyta</taxon>
        <taxon>Tracheophyta</taxon>
        <taxon>Spermatophyta</taxon>
        <taxon>Magnoliopsida</taxon>
        <taxon>eudicotyledons</taxon>
        <taxon>Gunneridae</taxon>
        <taxon>Pentapetalae</taxon>
        <taxon>Caryophyllales</taxon>
        <taxon>Caryophyllaceae</taxon>
        <taxon>Caryophylleae</taxon>
        <taxon>Saponaria</taxon>
    </lineage>
</organism>
<keyword evidence="14" id="KW-0675">Receptor</keyword>
<evidence type="ECO:0000256" key="20">
    <source>
        <dbReference type="SAM" id="SignalP"/>
    </source>
</evidence>
<evidence type="ECO:0000256" key="1">
    <source>
        <dbReference type="ARBA" id="ARBA00004162"/>
    </source>
</evidence>
<evidence type="ECO:0000256" key="10">
    <source>
        <dbReference type="ARBA" id="ARBA00022840"/>
    </source>
</evidence>
<reference evidence="23" key="1">
    <citation type="submission" date="2024-03" db="EMBL/GenBank/DDBJ databases">
        <title>WGS assembly of Saponaria officinalis var. Norfolk2.</title>
        <authorList>
            <person name="Jenkins J."/>
            <person name="Shu S."/>
            <person name="Grimwood J."/>
            <person name="Barry K."/>
            <person name="Goodstein D."/>
            <person name="Schmutz J."/>
            <person name="Leebens-Mack J."/>
            <person name="Osbourn A."/>
        </authorList>
    </citation>
    <scope>NUCLEOTIDE SEQUENCE [LARGE SCALE GENOMIC DNA]</scope>
    <source>
        <strain evidence="23">JIC</strain>
    </source>
</reference>
<keyword evidence="13" id="KW-1015">Disulfide bond</keyword>
<keyword evidence="4" id="KW-0723">Serine/threonine-protein kinase</keyword>
<keyword evidence="11 19" id="KW-1133">Transmembrane helix</keyword>
<keyword evidence="5" id="KW-0808">Transferase</keyword>
<dbReference type="GO" id="GO:0005524">
    <property type="term" value="F:ATP binding"/>
    <property type="evidence" value="ECO:0007669"/>
    <property type="project" value="UniProtKB-UniRule"/>
</dbReference>
<dbReference type="Gene3D" id="3.30.200.20">
    <property type="entry name" value="Phosphorylase Kinase, domain 1"/>
    <property type="match status" value="1"/>
</dbReference>
<feature type="chain" id="PRO_5043665497" description="non-specific serine/threonine protein kinase" evidence="20">
    <location>
        <begin position="30"/>
        <end position="609"/>
    </location>
</feature>
<dbReference type="PROSITE" id="PS50011">
    <property type="entry name" value="PROTEIN_KINASE_DOM"/>
    <property type="match status" value="1"/>
</dbReference>
<evidence type="ECO:0000256" key="16">
    <source>
        <dbReference type="ARBA" id="ARBA00047899"/>
    </source>
</evidence>
<gene>
    <name evidence="23" type="ORF">RND81_04G132800</name>
</gene>
<dbReference type="GO" id="GO:0005886">
    <property type="term" value="C:plasma membrane"/>
    <property type="evidence" value="ECO:0007669"/>
    <property type="project" value="UniProtKB-SubCell"/>
</dbReference>
<keyword evidence="24" id="KW-1185">Reference proteome</keyword>
<feature type="binding site" evidence="18">
    <location>
        <position position="341"/>
    </location>
    <ligand>
        <name>ATP</name>
        <dbReference type="ChEBI" id="CHEBI:30616"/>
    </ligand>
</feature>
<evidence type="ECO:0000256" key="12">
    <source>
        <dbReference type="ARBA" id="ARBA00023136"/>
    </source>
</evidence>
<keyword evidence="3" id="KW-1003">Cell membrane</keyword>
<evidence type="ECO:0000256" key="4">
    <source>
        <dbReference type="ARBA" id="ARBA00022527"/>
    </source>
</evidence>
<keyword evidence="6 19" id="KW-0812">Transmembrane</keyword>
<evidence type="ECO:0000313" key="24">
    <source>
        <dbReference type="Proteomes" id="UP001443914"/>
    </source>
</evidence>
<evidence type="ECO:0000256" key="19">
    <source>
        <dbReference type="SAM" id="Phobius"/>
    </source>
</evidence>
<keyword evidence="9" id="KW-0418">Kinase</keyword>